<sequence length="112" mass="12800">MTRNNSNTYCGTWRIVDMEIGDADYLDMEVPAFLTIHRDLTGEFQFGLVQGELDGRLETSNGETHFDFSWSGFDEMDPISGRGWLLLDGDTARGRFYFHLGDDSGITVERRH</sequence>
<reference evidence="1 2" key="1">
    <citation type="submission" date="2020-08" db="EMBL/GenBank/DDBJ databases">
        <title>Genomic Encyclopedia of Type Strains, Phase III (KMG-III): the genomes of soil and plant-associated and newly described type strains.</title>
        <authorList>
            <person name="Whitman W."/>
        </authorList>
    </citation>
    <scope>NUCLEOTIDE SEQUENCE [LARGE SCALE GENOMIC DNA]</scope>
    <source>
        <strain evidence="1 2">CECT 8799</strain>
    </source>
</reference>
<dbReference type="AlphaFoldDB" id="A0A7W4W8S0"/>
<evidence type="ECO:0000313" key="1">
    <source>
        <dbReference type="EMBL" id="MBB3059734.1"/>
    </source>
</evidence>
<keyword evidence="2" id="KW-1185">Reference proteome</keyword>
<comment type="caution">
    <text evidence="1">The sequence shown here is derived from an EMBL/GenBank/DDBJ whole genome shotgun (WGS) entry which is preliminary data.</text>
</comment>
<proteinExistence type="predicted"/>
<dbReference type="Proteomes" id="UP000535937">
    <property type="component" value="Unassembled WGS sequence"/>
</dbReference>
<dbReference type="EMBL" id="JACHWZ010000002">
    <property type="protein sequence ID" value="MBB3059734.1"/>
    <property type="molecule type" value="Genomic_DNA"/>
</dbReference>
<protein>
    <submittedName>
        <fullName evidence="1">Uncharacterized protein</fullName>
    </submittedName>
</protein>
<gene>
    <name evidence="1" type="ORF">FHS09_000542</name>
</gene>
<dbReference type="RefSeq" id="WP_183456429.1">
    <property type="nucleotide sequence ID" value="NZ_JACHWZ010000002.1"/>
</dbReference>
<name>A0A7W4W8S0_9GAMM</name>
<accession>A0A7W4W8S0</accession>
<organism evidence="1 2">
    <name type="scientific">Microbulbifer rhizosphaerae</name>
    <dbReference type="NCBI Taxonomy" id="1562603"/>
    <lineage>
        <taxon>Bacteria</taxon>
        <taxon>Pseudomonadati</taxon>
        <taxon>Pseudomonadota</taxon>
        <taxon>Gammaproteobacteria</taxon>
        <taxon>Cellvibrionales</taxon>
        <taxon>Microbulbiferaceae</taxon>
        <taxon>Microbulbifer</taxon>
    </lineage>
</organism>
<evidence type="ECO:0000313" key="2">
    <source>
        <dbReference type="Proteomes" id="UP000535937"/>
    </source>
</evidence>